<gene>
    <name evidence="1" type="ORF">BsIDN1_23220</name>
</gene>
<dbReference type="SUPFAM" id="SSF53850">
    <property type="entry name" value="Periplasmic binding protein-like II"/>
    <property type="match status" value="1"/>
</dbReference>
<dbReference type="Proteomes" id="UP000464658">
    <property type="component" value="Chromosome"/>
</dbReference>
<sequence length="64" mass="7455">MTANPAFFPVNEKVAEKDPNWAKDAKTFVGNGPFQLTQWKHDESFTMEKKVRRIGTKKQSSWIR</sequence>
<dbReference type="Gene3D" id="3.40.190.10">
    <property type="entry name" value="Periplasmic binding protein-like II"/>
    <property type="match status" value="1"/>
</dbReference>
<protein>
    <recommendedName>
        <fullName evidence="3">Solute-binding protein family 5 domain-containing protein</fullName>
    </recommendedName>
</protein>
<proteinExistence type="predicted"/>
<evidence type="ECO:0000313" key="1">
    <source>
        <dbReference type="EMBL" id="BBP88704.1"/>
    </source>
</evidence>
<name>A0A5S9M968_BACIA</name>
<evidence type="ECO:0000313" key="2">
    <source>
        <dbReference type="Proteomes" id="UP000464658"/>
    </source>
</evidence>
<organism evidence="1 2">
    <name type="scientific">Bacillus safensis</name>
    <dbReference type="NCBI Taxonomy" id="561879"/>
    <lineage>
        <taxon>Bacteria</taxon>
        <taxon>Bacillati</taxon>
        <taxon>Bacillota</taxon>
        <taxon>Bacilli</taxon>
        <taxon>Bacillales</taxon>
        <taxon>Bacillaceae</taxon>
        <taxon>Bacillus</taxon>
    </lineage>
</organism>
<evidence type="ECO:0008006" key="3">
    <source>
        <dbReference type="Google" id="ProtNLM"/>
    </source>
</evidence>
<accession>A0A5S9M968</accession>
<dbReference type="AlphaFoldDB" id="A0A5S9M968"/>
<reference evidence="1 2" key="1">
    <citation type="submission" date="2019-12" db="EMBL/GenBank/DDBJ databases">
        <title>Full genome sequence of a Bacillus safensis strain isolated from commercially available natto in Indonesia.</title>
        <authorList>
            <person name="Yoshida M."/>
            <person name="Uomi M."/>
            <person name="Waturangi D."/>
            <person name="Ekaputri J.J."/>
            <person name="Setiamarga D.H.E."/>
        </authorList>
    </citation>
    <scope>NUCLEOTIDE SEQUENCE [LARGE SCALE GENOMIC DNA]</scope>
    <source>
        <strain evidence="1 2">IDN1</strain>
    </source>
</reference>
<dbReference type="EMBL" id="AP021906">
    <property type="protein sequence ID" value="BBP88704.1"/>
    <property type="molecule type" value="Genomic_DNA"/>
</dbReference>